<dbReference type="Pfam" id="PF01391">
    <property type="entry name" value="Collagen"/>
    <property type="match status" value="1"/>
</dbReference>
<feature type="compositionally biased region" description="Low complexity" evidence="1">
    <location>
        <begin position="126"/>
        <end position="141"/>
    </location>
</feature>
<dbReference type="Proteomes" id="UP000308917">
    <property type="component" value="Unassembled WGS sequence"/>
</dbReference>
<dbReference type="RefSeq" id="WP_136573792.1">
    <property type="nucleotide sequence ID" value="NZ_STFG01000011.1"/>
</dbReference>
<dbReference type="AlphaFoldDB" id="A0A4S8EZA1"/>
<evidence type="ECO:0000313" key="4">
    <source>
        <dbReference type="Proteomes" id="UP000308917"/>
    </source>
</evidence>
<name>A0A4S8EZA1_9BURK</name>
<feature type="region of interest" description="Disordered" evidence="1">
    <location>
        <begin position="81"/>
        <end position="146"/>
    </location>
</feature>
<organism evidence="3 4">
    <name type="scientific">Lampropedia puyangensis</name>
    <dbReference type="NCBI Taxonomy" id="1330072"/>
    <lineage>
        <taxon>Bacteria</taxon>
        <taxon>Pseudomonadati</taxon>
        <taxon>Pseudomonadota</taxon>
        <taxon>Betaproteobacteria</taxon>
        <taxon>Burkholderiales</taxon>
        <taxon>Comamonadaceae</taxon>
        <taxon>Lampropedia</taxon>
    </lineage>
</organism>
<feature type="chain" id="PRO_5020935862" evidence="2">
    <location>
        <begin position="23"/>
        <end position="244"/>
    </location>
</feature>
<dbReference type="OrthoDB" id="8898908at2"/>
<dbReference type="GO" id="GO:0031012">
    <property type="term" value="C:extracellular matrix"/>
    <property type="evidence" value="ECO:0007669"/>
    <property type="project" value="TreeGrafter"/>
</dbReference>
<feature type="signal peptide" evidence="2">
    <location>
        <begin position="1"/>
        <end position="22"/>
    </location>
</feature>
<dbReference type="GO" id="GO:0005615">
    <property type="term" value="C:extracellular space"/>
    <property type="evidence" value="ECO:0007669"/>
    <property type="project" value="TreeGrafter"/>
</dbReference>
<protein>
    <submittedName>
        <fullName evidence="3">Collagen-like protein</fullName>
    </submittedName>
</protein>
<comment type="caution">
    <text evidence="3">The sequence shown here is derived from an EMBL/GenBank/DDBJ whole genome shotgun (WGS) entry which is preliminary data.</text>
</comment>
<keyword evidence="2" id="KW-0732">Signal</keyword>
<gene>
    <name evidence="3" type="ORF">E9531_10905</name>
</gene>
<keyword evidence="4" id="KW-1185">Reference proteome</keyword>
<accession>A0A4S8EZA1</accession>
<keyword evidence="3" id="KW-0176">Collagen</keyword>
<evidence type="ECO:0000313" key="3">
    <source>
        <dbReference type="EMBL" id="THU00268.1"/>
    </source>
</evidence>
<dbReference type="InterPro" id="IPR050149">
    <property type="entry name" value="Collagen_superfamily"/>
</dbReference>
<proteinExistence type="predicted"/>
<dbReference type="PANTHER" id="PTHR24023:SF1112">
    <property type="entry name" value="COL_CUTICLE_N DOMAIN-CONTAINING PROTEIN-RELATED"/>
    <property type="match status" value="1"/>
</dbReference>
<dbReference type="InterPro" id="IPR008160">
    <property type="entry name" value="Collagen"/>
</dbReference>
<reference evidence="3 4" key="1">
    <citation type="journal article" date="2015" name="Antonie Van Leeuwenhoek">
        <title>Lampropedia puyangensis sp. nov., isolated from symptomatic bark of Populus ? euramericana canker and emended description of Lampropedia hyalina (Ehrenberg 1832) Lee et al. 2004.</title>
        <authorList>
            <person name="Li Y."/>
            <person name="Wang T."/>
            <person name="Piao C.G."/>
            <person name="Wang L.F."/>
            <person name="Tian G.Z."/>
            <person name="Zhu T.H."/>
            <person name="Guo M.W."/>
        </authorList>
    </citation>
    <scope>NUCLEOTIDE SEQUENCE [LARGE SCALE GENOMIC DNA]</scope>
    <source>
        <strain evidence="3 4">2-bin</strain>
    </source>
</reference>
<dbReference type="EMBL" id="STFG01000011">
    <property type="protein sequence ID" value="THU00268.1"/>
    <property type="molecule type" value="Genomic_DNA"/>
</dbReference>
<evidence type="ECO:0000256" key="2">
    <source>
        <dbReference type="SAM" id="SignalP"/>
    </source>
</evidence>
<evidence type="ECO:0000256" key="1">
    <source>
        <dbReference type="SAM" id="MobiDB-lite"/>
    </source>
</evidence>
<dbReference type="PANTHER" id="PTHR24023">
    <property type="entry name" value="COLLAGEN ALPHA"/>
    <property type="match status" value="1"/>
</dbReference>
<feature type="compositionally biased region" description="Basic and acidic residues" evidence="1">
    <location>
        <begin position="99"/>
        <end position="108"/>
    </location>
</feature>
<dbReference type="GO" id="GO:0030020">
    <property type="term" value="F:extracellular matrix structural constituent conferring tensile strength"/>
    <property type="evidence" value="ECO:0007669"/>
    <property type="project" value="TreeGrafter"/>
</dbReference>
<dbReference type="GO" id="GO:0030198">
    <property type="term" value="P:extracellular matrix organization"/>
    <property type="evidence" value="ECO:0007669"/>
    <property type="project" value="TreeGrafter"/>
</dbReference>
<sequence>MKHALLLAPGLLAATLSLPAHAADMTLTPPPDGGISLKSSDGAIALRITPDAQVQLPNLPATGQIDSLICQDSSGALQTCSPDTLVVNGTPGPVGPQGEKGEKGEKGDTGAQGDKGAQGEKGDRGPQGIQGIPGAQGLQGPVGPAGTSINGVADIRHGCFDAAGSPTRGTNFTVTPNNLAYTISFSAPIATAHYSALIDARTTEGRSLAARISNPTAQGFTLTIGWLAAEEANRIDSICFITAL</sequence>